<dbReference type="EMBL" id="MSFU01000006">
    <property type="protein sequence ID" value="PWY79073.1"/>
    <property type="molecule type" value="Genomic_DNA"/>
</dbReference>
<reference evidence="2" key="1">
    <citation type="submission" date="2016-12" db="EMBL/GenBank/DDBJ databases">
        <title>The genomes of Aspergillus section Nigri reveals drivers in fungal speciation.</title>
        <authorList>
            <consortium name="DOE Joint Genome Institute"/>
            <person name="Vesth T.C."/>
            <person name="Nybo J."/>
            <person name="Theobald S."/>
            <person name="Brandl J."/>
            <person name="Frisvad J.C."/>
            <person name="Nielsen K.F."/>
            <person name="Lyhne E.K."/>
            <person name="Kogle M.E."/>
            <person name="Kuo A."/>
            <person name="Riley R."/>
            <person name="Clum A."/>
            <person name="Nolan M."/>
            <person name="Lipzen A."/>
            <person name="Salamov A."/>
            <person name="Henrissat B."/>
            <person name="Wiebenga A."/>
            <person name="De vries R.P."/>
            <person name="Grigoriev I.V."/>
            <person name="Mortensen U.H."/>
            <person name="Andersen M.R."/>
            <person name="Baker S.E."/>
        </authorList>
    </citation>
    <scope>NUCLEOTIDE SEQUENCE</scope>
    <source>
        <strain evidence="2">CBS 122712</strain>
    </source>
</reference>
<evidence type="ECO:0000256" key="1">
    <source>
        <dbReference type="SAM" id="Phobius"/>
    </source>
</evidence>
<feature type="transmembrane region" description="Helical" evidence="1">
    <location>
        <begin position="31"/>
        <end position="50"/>
    </location>
</feature>
<organism evidence="2 3">
    <name type="scientific">Aspergillus eucalypticola (strain CBS 122712 / IBT 29274)</name>
    <dbReference type="NCBI Taxonomy" id="1448314"/>
    <lineage>
        <taxon>Eukaryota</taxon>
        <taxon>Fungi</taxon>
        <taxon>Dikarya</taxon>
        <taxon>Ascomycota</taxon>
        <taxon>Pezizomycotina</taxon>
        <taxon>Eurotiomycetes</taxon>
        <taxon>Eurotiomycetidae</taxon>
        <taxon>Eurotiales</taxon>
        <taxon>Aspergillaceae</taxon>
        <taxon>Aspergillus</taxon>
        <taxon>Aspergillus subgen. Circumdati</taxon>
    </lineage>
</organism>
<gene>
    <name evidence="2" type="ORF">BO83DRAFT_219434</name>
</gene>
<keyword evidence="3" id="KW-1185">Reference proteome</keyword>
<keyword evidence="1" id="KW-0812">Transmembrane</keyword>
<comment type="caution">
    <text evidence="2">The sequence shown here is derived from an EMBL/GenBank/DDBJ whole genome shotgun (WGS) entry which is preliminary data.</text>
</comment>
<dbReference type="Proteomes" id="UP000246171">
    <property type="component" value="Unassembled WGS sequence"/>
</dbReference>
<proteinExistence type="predicted"/>
<accession>A0A317VXR4</accession>
<feature type="transmembrane region" description="Helical" evidence="1">
    <location>
        <begin position="57"/>
        <end position="79"/>
    </location>
</feature>
<dbReference type="AlphaFoldDB" id="A0A317VXR4"/>
<sequence>MALHRSGSYLSLSFCSQFLSVHFCLSSYCHVPFPLLFLFSITTYISLLFFHSFSLPFFLFFFFFFFLLPNFLISGDVSISFSKHSPPFSFPPFPRSVLIFIPFPIVFRSSPLLSSLSNYMILANSNI</sequence>
<dbReference type="OrthoDB" id="10616694at2759"/>
<evidence type="ECO:0000313" key="3">
    <source>
        <dbReference type="Proteomes" id="UP000246171"/>
    </source>
</evidence>
<dbReference type="RefSeq" id="XP_025390865.1">
    <property type="nucleotide sequence ID" value="XM_025526797.1"/>
</dbReference>
<evidence type="ECO:0000313" key="2">
    <source>
        <dbReference type="EMBL" id="PWY79073.1"/>
    </source>
</evidence>
<dbReference type="VEuPathDB" id="FungiDB:BO83DRAFT_219434"/>
<name>A0A317VXR4_ASPEC</name>
<protein>
    <submittedName>
        <fullName evidence="2">Uncharacterized protein</fullName>
    </submittedName>
</protein>
<dbReference type="GeneID" id="37048759"/>
<feature type="transmembrane region" description="Helical" evidence="1">
    <location>
        <begin position="99"/>
        <end position="122"/>
    </location>
</feature>
<keyword evidence="1" id="KW-0472">Membrane</keyword>
<keyword evidence="1" id="KW-1133">Transmembrane helix</keyword>